<name>A0A1F6T809_9PROT</name>
<accession>A0A1F6T809</accession>
<protein>
    <submittedName>
        <fullName evidence="2">Uncharacterized protein</fullName>
    </submittedName>
</protein>
<evidence type="ECO:0000313" key="2">
    <source>
        <dbReference type="EMBL" id="OGI41254.1"/>
    </source>
</evidence>
<evidence type="ECO:0000313" key="3">
    <source>
        <dbReference type="Proteomes" id="UP000178379"/>
    </source>
</evidence>
<comment type="caution">
    <text evidence="2">The sequence shown here is derived from an EMBL/GenBank/DDBJ whole genome shotgun (WGS) entry which is preliminary data.</text>
</comment>
<keyword evidence="1" id="KW-0175">Coiled coil</keyword>
<dbReference type="Gene3D" id="3.40.50.1460">
    <property type="match status" value="1"/>
</dbReference>
<organism evidence="2 3">
    <name type="scientific">Candidatus Muproteobacteria bacterium RBG_16_62_13</name>
    <dbReference type="NCBI Taxonomy" id="1817756"/>
    <lineage>
        <taxon>Bacteria</taxon>
        <taxon>Pseudomonadati</taxon>
        <taxon>Pseudomonadota</taxon>
        <taxon>Candidatus Muproteobacteria</taxon>
    </lineage>
</organism>
<dbReference type="Proteomes" id="UP000178379">
    <property type="component" value="Unassembled WGS sequence"/>
</dbReference>
<evidence type="ECO:0000256" key="1">
    <source>
        <dbReference type="SAM" id="Coils"/>
    </source>
</evidence>
<reference evidence="2 3" key="1">
    <citation type="journal article" date="2016" name="Nat. Commun.">
        <title>Thousands of microbial genomes shed light on interconnected biogeochemical processes in an aquifer system.</title>
        <authorList>
            <person name="Anantharaman K."/>
            <person name="Brown C.T."/>
            <person name="Hug L.A."/>
            <person name="Sharon I."/>
            <person name="Castelle C.J."/>
            <person name="Probst A.J."/>
            <person name="Thomas B.C."/>
            <person name="Singh A."/>
            <person name="Wilkins M.J."/>
            <person name="Karaoz U."/>
            <person name="Brodie E.L."/>
            <person name="Williams K.H."/>
            <person name="Hubbard S.S."/>
            <person name="Banfield J.F."/>
        </authorList>
    </citation>
    <scope>NUCLEOTIDE SEQUENCE [LARGE SCALE GENOMIC DNA]</scope>
</reference>
<gene>
    <name evidence="2" type="ORF">A2140_09450</name>
</gene>
<dbReference type="EMBL" id="MFSQ01000024">
    <property type="protein sequence ID" value="OGI41254.1"/>
    <property type="molecule type" value="Genomic_DNA"/>
</dbReference>
<proteinExistence type="predicted"/>
<dbReference type="AlphaFoldDB" id="A0A1F6T809"/>
<sequence>MAVWSFTILLLWTTNAAADEHVWLIGGGNNVRSSEAQIEQNVIWAARTLQSLPGRRRLHLYFTDGHDPGHDIKEIIPARDPALEPLSRLYEFGRRHMVITRNHRVPGVIGGTARDQLEPALERDFRALRAGDRLLLVFNGHGTPAKRGFEQHRLWLWKNTWLEVRDLERLLSQVPDGVSARFVLTQCYAGGFARLVHPRAANTLELTTGERCGFMASADDQPAEGCSASVDVGQYRDYSTYFFAALAGRARDGGPLLRSPDLDRDGKVSPYEAHLYAMVAAFSADVPRSTSEDFLDRWQQGLFRWRGRGHDVVQTGNVYGRLVVELARRAELDLQSDSFEQQWLQQRVIESQRVRRYRLELKRLERQIADVQAKIIRDVEKDYPGLRPQAEKMGLSVPARVRAAIVRIRRHPQYRLLVEIQDREDAGELKLLDHQRRLARLERIERLRKLSLWLHHFESTASEPEKTAYRRLLNCEKRPLGGP</sequence>
<dbReference type="STRING" id="1817756.A2140_09450"/>
<feature type="coiled-coil region" evidence="1">
    <location>
        <begin position="347"/>
        <end position="381"/>
    </location>
</feature>